<feature type="transmembrane region" description="Helical" evidence="1">
    <location>
        <begin position="20"/>
        <end position="45"/>
    </location>
</feature>
<keyword evidence="1" id="KW-0472">Membrane</keyword>
<evidence type="ECO:0000256" key="1">
    <source>
        <dbReference type="SAM" id="Phobius"/>
    </source>
</evidence>
<keyword evidence="1" id="KW-0812">Transmembrane</keyword>
<gene>
    <name evidence="2" type="ORF">KDH_22060</name>
</gene>
<evidence type="ECO:0000313" key="3">
    <source>
        <dbReference type="Proteomes" id="UP001344906"/>
    </source>
</evidence>
<keyword evidence="1" id="KW-1133">Transmembrane helix</keyword>
<sequence length="288" mass="33090">MRDVSASPIKKNPDLRRYRLNCTMSMVTIVCCSTILLAYVVVFFLLRPPLEDFLAHNRSIFWWLFIEFMFIFSYVSTRATLFYWQWIEQRRQAAVLNDHVWDAAEQPVANLEALDLPATITLRAYTPPKGRERFKIIGSVLAYIIVISALCAWSGDLLTVISQNRLYDFLFMFVLLILLAWLLFRWLRSAAARIKIVATEQGIRMDSSLVKWEEARLFAMYKNLNASGATYELSSARDIVRWTVFPSPAGLSTEESPYTVPADESSQQVRALNELIVARTGLPLSDLR</sequence>
<reference evidence="2 3" key="1">
    <citation type="submission" date="2023-02" db="EMBL/GenBank/DDBJ databases">
        <title>Dictyobacter halimunensis sp. nov., a new member of the class Ktedonobacteria from forest soil in a geothermal area.</title>
        <authorList>
            <person name="Rachmania M.K."/>
            <person name="Ningsih F."/>
            <person name="Sakai Y."/>
            <person name="Yabe S."/>
            <person name="Yokota A."/>
            <person name="Sjamsuridzal W."/>
        </authorList>
    </citation>
    <scope>NUCLEOTIDE SEQUENCE [LARGE SCALE GENOMIC DNA]</scope>
    <source>
        <strain evidence="2 3">S3.2.2.5</strain>
    </source>
</reference>
<feature type="transmembrane region" description="Helical" evidence="1">
    <location>
        <begin position="136"/>
        <end position="155"/>
    </location>
</feature>
<proteinExistence type="predicted"/>
<dbReference type="EMBL" id="BSRI01000001">
    <property type="protein sequence ID" value="GLV55359.1"/>
    <property type="molecule type" value="Genomic_DNA"/>
</dbReference>
<accession>A0ABQ6FNT2</accession>
<organism evidence="2 3">
    <name type="scientific">Dictyobacter halimunensis</name>
    <dbReference type="NCBI Taxonomy" id="3026934"/>
    <lineage>
        <taxon>Bacteria</taxon>
        <taxon>Bacillati</taxon>
        <taxon>Chloroflexota</taxon>
        <taxon>Ktedonobacteria</taxon>
        <taxon>Ktedonobacterales</taxon>
        <taxon>Dictyobacteraceae</taxon>
        <taxon>Dictyobacter</taxon>
    </lineage>
</organism>
<keyword evidence="3" id="KW-1185">Reference proteome</keyword>
<dbReference type="Proteomes" id="UP001344906">
    <property type="component" value="Unassembled WGS sequence"/>
</dbReference>
<evidence type="ECO:0008006" key="4">
    <source>
        <dbReference type="Google" id="ProtNLM"/>
    </source>
</evidence>
<evidence type="ECO:0000313" key="2">
    <source>
        <dbReference type="EMBL" id="GLV55359.1"/>
    </source>
</evidence>
<feature type="transmembrane region" description="Helical" evidence="1">
    <location>
        <begin position="167"/>
        <end position="187"/>
    </location>
</feature>
<protein>
    <recommendedName>
        <fullName evidence="4">DUF5673 domain-containing protein</fullName>
    </recommendedName>
</protein>
<dbReference type="RefSeq" id="WP_338249631.1">
    <property type="nucleotide sequence ID" value="NZ_BSRI01000001.1"/>
</dbReference>
<name>A0ABQ6FNT2_9CHLR</name>
<feature type="transmembrane region" description="Helical" evidence="1">
    <location>
        <begin position="60"/>
        <end position="84"/>
    </location>
</feature>
<comment type="caution">
    <text evidence="2">The sequence shown here is derived from an EMBL/GenBank/DDBJ whole genome shotgun (WGS) entry which is preliminary data.</text>
</comment>